<accession>A0AAE1D9D4</accession>
<comment type="caution">
    <text evidence="1">The sequence shown here is derived from an EMBL/GenBank/DDBJ whole genome shotgun (WGS) entry which is preliminary data.</text>
</comment>
<proteinExistence type="predicted"/>
<protein>
    <submittedName>
        <fullName evidence="1">Uncharacterized protein</fullName>
    </submittedName>
</protein>
<evidence type="ECO:0000313" key="1">
    <source>
        <dbReference type="EMBL" id="KAK3762344.1"/>
    </source>
</evidence>
<gene>
    <name evidence="1" type="ORF">RRG08_057789</name>
</gene>
<dbReference type="EMBL" id="JAWDGP010004720">
    <property type="protein sequence ID" value="KAK3762344.1"/>
    <property type="molecule type" value="Genomic_DNA"/>
</dbReference>
<dbReference type="Proteomes" id="UP001283361">
    <property type="component" value="Unassembled WGS sequence"/>
</dbReference>
<organism evidence="1 2">
    <name type="scientific">Elysia crispata</name>
    <name type="common">lettuce slug</name>
    <dbReference type="NCBI Taxonomy" id="231223"/>
    <lineage>
        <taxon>Eukaryota</taxon>
        <taxon>Metazoa</taxon>
        <taxon>Spiralia</taxon>
        <taxon>Lophotrochozoa</taxon>
        <taxon>Mollusca</taxon>
        <taxon>Gastropoda</taxon>
        <taxon>Heterobranchia</taxon>
        <taxon>Euthyneura</taxon>
        <taxon>Panpulmonata</taxon>
        <taxon>Sacoglossa</taxon>
        <taxon>Placobranchoidea</taxon>
        <taxon>Plakobranchidae</taxon>
        <taxon>Elysia</taxon>
    </lineage>
</organism>
<dbReference type="AlphaFoldDB" id="A0AAE1D9D4"/>
<keyword evidence="2" id="KW-1185">Reference proteome</keyword>
<name>A0AAE1D9D4_9GAST</name>
<reference evidence="1" key="1">
    <citation type="journal article" date="2023" name="G3 (Bethesda)">
        <title>A reference genome for the long-term kleptoplast-retaining sea slug Elysia crispata morphotype clarki.</title>
        <authorList>
            <person name="Eastman K.E."/>
            <person name="Pendleton A.L."/>
            <person name="Shaikh M.A."/>
            <person name="Suttiyut T."/>
            <person name="Ogas R."/>
            <person name="Tomko P."/>
            <person name="Gavelis G."/>
            <person name="Widhalm J.R."/>
            <person name="Wisecaver J.H."/>
        </authorList>
    </citation>
    <scope>NUCLEOTIDE SEQUENCE</scope>
    <source>
        <strain evidence="1">ECLA1</strain>
    </source>
</reference>
<evidence type="ECO:0000313" key="2">
    <source>
        <dbReference type="Proteomes" id="UP001283361"/>
    </source>
</evidence>
<sequence length="270" mass="30550">MQLVPENPINVSAYDLSPSSSQHSLKLFTAVLPTSFTSNRYKTKQQYHRLRYDLSESPRHLRLYSQVNIHRYSKSQTNKQRFQLHSQVISTGTQRVKLTNNASNFIHRSISTGTQRVKLTNNASNFIHRSISTGTQRVKLTNNASNFIHRSISTGQYSTGTQTNKQCFKLHSQVNILQVLKLTNSASNFIRRSIFYSAAGQDVCISGFPTPTKCRGFYQGDEEGAWKEFLLALLELASPYHTRINLTKSGSASASQPLSHPHQLDQVWLC</sequence>